<protein>
    <recommendedName>
        <fullName evidence="2">Fibronectin type-III domain-containing protein</fullName>
    </recommendedName>
</protein>
<dbReference type="InterPro" id="IPR003961">
    <property type="entry name" value="FN3_dom"/>
</dbReference>
<accession>A0A3P6RQW3</accession>
<evidence type="ECO:0000313" key="4">
    <source>
        <dbReference type="Proteomes" id="UP000281553"/>
    </source>
</evidence>
<keyword evidence="4" id="KW-1185">Reference proteome</keyword>
<evidence type="ECO:0000313" key="3">
    <source>
        <dbReference type="EMBL" id="VDK44318.1"/>
    </source>
</evidence>
<dbReference type="Pfam" id="PF00041">
    <property type="entry name" value="fn3"/>
    <property type="match status" value="1"/>
</dbReference>
<feature type="compositionally biased region" description="Basic and acidic residues" evidence="1">
    <location>
        <begin position="1"/>
        <end position="14"/>
    </location>
</feature>
<dbReference type="CDD" id="cd00063">
    <property type="entry name" value="FN3"/>
    <property type="match status" value="1"/>
</dbReference>
<dbReference type="SUPFAM" id="SSF49265">
    <property type="entry name" value="Fibronectin type III"/>
    <property type="match status" value="1"/>
</dbReference>
<dbReference type="PROSITE" id="PS50853">
    <property type="entry name" value="FN3"/>
    <property type="match status" value="1"/>
</dbReference>
<dbReference type="InterPro" id="IPR036116">
    <property type="entry name" value="FN3_sf"/>
</dbReference>
<sequence>MHEIEVRTKNKPDDSTGMSGGLGDPATVEVETLPGGSFEPTKAAIAVLTDTSVQVTWSPPEGLFGTVAAYYVVVKQAGSEVRRERVSAPETSLVLTGLGAGVKYDFYVQAQIAPNSQGLGGGLGPEVLVTETSQS</sequence>
<name>A0A3P6RQW3_DIBLA</name>
<dbReference type="Proteomes" id="UP000281553">
    <property type="component" value="Unassembled WGS sequence"/>
</dbReference>
<feature type="domain" description="Fibronectin type-III" evidence="2">
    <location>
        <begin position="39"/>
        <end position="135"/>
    </location>
</feature>
<proteinExistence type="predicted"/>
<evidence type="ECO:0000259" key="2">
    <source>
        <dbReference type="PROSITE" id="PS50853"/>
    </source>
</evidence>
<dbReference type="InterPro" id="IPR013783">
    <property type="entry name" value="Ig-like_fold"/>
</dbReference>
<dbReference type="Gene3D" id="2.60.40.10">
    <property type="entry name" value="Immunoglobulins"/>
    <property type="match status" value="1"/>
</dbReference>
<reference evidence="3 4" key="1">
    <citation type="submission" date="2018-11" db="EMBL/GenBank/DDBJ databases">
        <authorList>
            <consortium name="Pathogen Informatics"/>
        </authorList>
    </citation>
    <scope>NUCLEOTIDE SEQUENCE [LARGE SCALE GENOMIC DNA]</scope>
</reference>
<dbReference type="AlphaFoldDB" id="A0A3P6RQW3"/>
<evidence type="ECO:0000256" key="1">
    <source>
        <dbReference type="SAM" id="MobiDB-lite"/>
    </source>
</evidence>
<dbReference type="OrthoDB" id="5843172at2759"/>
<dbReference type="SMART" id="SM00060">
    <property type="entry name" value="FN3"/>
    <property type="match status" value="1"/>
</dbReference>
<feature type="region of interest" description="Disordered" evidence="1">
    <location>
        <begin position="1"/>
        <end position="28"/>
    </location>
</feature>
<gene>
    <name evidence="3" type="ORF">DILT_LOCUS1438</name>
</gene>
<dbReference type="EMBL" id="UYRU01009714">
    <property type="protein sequence ID" value="VDK44318.1"/>
    <property type="molecule type" value="Genomic_DNA"/>
</dbReference>
<organism evidence="3 4">
    <name type="scientific">Dibothriocephalus latus</name>
    <name type="common">Fish tapeworm</name>
    <name type="synonym">Diphyllobothrium latum</name>
    <dbReference type="NCBI Taxonomy" id="60516"/>
    <lineage>
        <taxon>Eukaryota</taxon>
        <taxon>Metazoa</taxon>
        <taxon>Spiralia</taxon>
        <taxon>Lophotrochozoa</taxon>
        <taxon>Platyhelminthes</taxon>
        <taxon>Cestoda</taxon>
        <taxon>Eucestoda</taxon>
        <taxon>Diphyllobothriidea</taxon>
        <taxon>Diphyllobothriidae</taxon>
        <taxon>Dibothriocephalus</taxon>
    </lineage>
</organism>